<dbReference type="AlphaFoldDB" id="A0A9J6GT42"/>
<organism evidence="2 3">
    <name type="scientific">Haemaphysalis longicornis</name>
    <name type="common">Bush tick</name>
    <dbReference type="NCBI Taxonomy" id="44386"/>
    <lineage>
        <taxon>Eukaryota</taxon>
        <taxon>Metazoa</taxon>
        <taxon>Ecdysozoa</taxon>
        <taxon>Arthropoda</taxon>
        <taxon>Chelicerata</taxon>
        <taxon>Arachnida</taxon>
        <taxon>Acari</taxon>
        <taxon>Parasitiformes</taxon>
        <taxon>Ixodida</taxon>
        <taxon>Ixodoidea</taxon>
        <taxon>Ixodidae</taxon>
        <taxon>Haemaphysalinae</taxon>
        <taxon>Haemaphysalis</taxon>
    </lineage>
</organism>
<evidence type="ECO:0000313" key="3">
    <source>
        <dbReference type="Proteomes" id="UP000821853"/>
    </source>
</evidence>
<evidence type="ECO:0000256" key="1">
    <source>
        <dbReference type="SAM" id="MobiDB-lite"/>
    </source>
</evidence>
<keyword evidence="3" id="KW-1185">Reference proteome</keyword>
<protein>
    <submittedName>
        <fullName evidence="2">Uncharacterized protein</fullName>
    </submittedName>
</protein>
<gene>
    <name evidence="2" type="ORF">HPB48_009920</name>
</gene>
<reference evidence="2 3" key="1">
    <citation type="journal article" date="2020" name="Cell">
        <title>Large-Scale Comparative Analyses of Tick Genomes Elucidate Their Genetic Diversity and Vector Capacities.</title>
        <authorList>
            <consortium name="Tick Genome and Microbiome Consortium (TIGMIC)"/>
            <person name="Jia N."/>
            <person name="Wang J."/>
            <person name="Shi W."/>
            <person name="Du L."/>
            <person name="Sun Y."/>
            <person name="Zhan W."/>
            <person name="Jiang J.F."/>
            <person name="Wang Q."/>
            <person name="Zhang B."/>
            <person name="Ji P."/>
            <person name="Bell-Sakyi L."/>
            <person name="Cui X.M."/>
            <person name="Yuan T.T."/>
            <person name="Jiang B.G."/>
            <person name="Yang W.F."/>
            <person name="Lam T.T."/>
            <person name="Chang Q.C."/>
            <person name="Ding S.J."/>
            <person name="Wang X.J."/>
            <person name="Zhu J.G."/>
            <person name="Ruan X.D."/>
            <person name="Zhao L."/>
            <person name="Wei J.T."/>
            <person name="Ye R.Z."/>
            <person name="Que T.C."/>
            <person name="Du C.H."/>
            <person name="Zhou Y.H."/>
            <person name="Cheng J.X."/>
            <person name="Dai P.F."/>
            <person name="Guo W.B."/>
            <person name="Han X.H."/>
            <person name="Huang E.J."/>
            <person name="Li L.F."/>
            <person name="Wei W."/>
            <person name="Gao Y.C."/>
            <person name="Liu J.Z."/>
            <person name="Shao H.Z."/>
            <person name="Wang X."/>
            <person name="Wang C.C."/>
            <person name="Yang T.C."/>
            <person name="Huo Q.B."/>
            <person name="Li W."/>
            <person name="Chen H.Y."/>
            <person name="Chen S.E."/>
            <person name="Zhou L.G."/>
            <person name="Ni X.B."/>
            <person name="Tian J.H."/>
            <person name="Sheng Y."/>
            <person name="Liu T."/>
            <person name="Pan Y.S."/>
            <person name="Xia L.Y."/>
            <person name="Li J."/>
            <person name="Zhao F."/>
            <person name="Cao W.C."/>
        </authorList>
    </citation>
    <scope>NUCLEOTIDE SEQUENCE [LARGE SCALE GENOMIC DNA]</scope>
    <source>
        <strain evidence="2">HaeL-2018</strain>
    </source>
</reference>
<evidence type="ECO:0000313" key="2">
    <source>
        <dbReference type="EMBL" id="KAH9378331.1"/>
    </source>
</evidence>
<feature type="region of interest" description="Disordered" evidence="1">
    <location>
        <begin position="204"/>
        <end position="226"/>
    </location>
</feature>
<name>A0A9J6GT42_HAELO</name>
<accession>A0A9J6GT42</accession>
<comment type="caution">
    <text evidence="2">The sequence shown here is derived from an EMBL/GenBank/DDBJ whole genome shotgun (WGS) entry which is preliminary data.</text>
</comment>
<sequence>MNFSSPKEIQCAAKCPAEGPANISPPLTTPAAVGPILSTPSHINDPAVLVSHIAVASCRVRFLGYCLRKGLVPSEVNGLFGVVKPSLNHAKRVCRIIRSEVGRQLRMLHDLLRVACYVKGGDVMGESLLRSWRQQAAQCTEFLWRSTLVHLPRRHEKTAEAPHEPVVIGDVVVPEDVASVLRKGPKFCLEPGVPAHELLARYQQKSGEQDKQGAAGTVPLGGSRQPVVHYPEEASAAEKVTYRTSGALLQR</sequence>
<dbReference type="Proteomes" id="UP000821853">
    <property type="component" value="Unassembled WGS sequence"/>
</dbReference>
<dbReference type="EMBL" id="JABSTR010000008">
    <property type="protein sequence ID" value="KAH9378331.1"/>
    <property type="molecule type" value="Genomic_DNA"/>
</dbReference>
<dbReference type="VEuPathDB" id="VectorBase:HLOH_059820"/>
<proteinExistence type="predicted"/>